<sequence length="130" mass="15302">MLGPGNFCVVSVLAISDRQTEPLKIPEWCLLEASSRLCFNLLREQPALKFQTLHNECNVLYTINLLETFVDDIISRRCLIHEYCMFGLCRGCNLFRIMKKVISNYHSIILNSYKFTPNSRNWDVVFFRRF</sequence>
<gene>
    <name evidence="1" type="ORF">CDL12_12966</name>
</gene>
<name>A0A2G9HA51_9LAMI</name>
<evidence type="ECO:0000313" key="2">
    <source>
        <dbReference type="Proteomes" id="UP000231279"/>
    </source>
</evidence>
<evidence type="ECO:0000313" key="1">
    <source>
        <dbReference type="EMBL" id="PIN14402.1"/>
    </source>
</evidence>
<dbReference type="Proteomes" id="UP000231279">
    <property type="component" value="Unassembled WGS sequence"/>
</dbReference>
<protein>
    <submittedName>
        <fullName evidence="1">Uncharacterized protein</fullName>
    </submittedName>
</protein>
<comment type="caution">
    <text evidence="1">The sequence shown here is derived from an EMBL/GenBank/DDBJ whole genome shotgun (WGS) entry which is preliminary data.</text>
</comment>
<dbReference type="EMBL" id="NKXS01002290">
    <property type="protein sequence ID" value="PIN14402.1"/>
    <property type="molecule type" value="Genomic_DNA"/>
</dbReference>
<keyword evidence="2" id="KW-1185">Reference proteome</keyword>
<organism evidence="1 2">
    <name type="scientific">Handroanthus impetiginosus</name>
    <dbReference type="NCBI Taxonomy" id="429701"/>
    <lineage>
        <taxon>Eukaryota</taxon>
        <taxon>Viridiplantae</taxon>
        <taxon>Streptophyta</taxon>
        <taxon>Embryophyta</taxon>
        <taxon>Tracheophyta</taxon>
        <taxon>Spermatophyta</taxon>
        <taxon>Magnoliopsida</taxon>
        <taxon>eudicotyledons</taxon>
        <taxon>Gunneridae</taxon>
        <taxon>Pentapetalae</taxon>
        <taxon>asterids</taxon>
        <taxon>lamiids</taxon>
        <taxon>Lamiales</taxon>
        <taxon>Bignoniaceae</taxon>
        <taxon>Crescentiina</taxon>
        <taxon>Tabebuia alliance</taxon>
        <taxon>Handroanthus</taxon>
    </lineage>
</organism>
<accession>A0A2G9HA51</accession>
<dbReference type="AlphaFoldDB" id="A0A2G9HA51"/>
<reference evidence="2" key="1">
    <citation type="journal article" date="2018" name="Gigascience">
        <title>Genome assembly of the Pink Ipe (Handroanthus impetiginosus, Bignoniaceae), a highly valued, ecologically keystone Neotropical timber forest tree.</title>
        <authorList>
            <person name="Silva-Junior O.B."/>
            <person name="Grattapaglia D."/>
            <person name="Novaes E."/>
            <person name="Collevatti R.G."/>
        </authorList>
    </citation>
    <scope>NUCLEOTIDE SEQUENCE [LARGE SCALE GENOMIC DNA]</scope>
    <source>
        <strain evidence="2">cv. UFG-1</strain>
    </source>
</reference>
<proteinExistence type="predicted"/>